<reference evidence="2 3" key="1">
    <citation type="submission" date="2016-07" db="EMBL/GenBank/DDBJ databases">
        <title>Pervasive Adenine N6-methylation of Active Genes in Fungi.</title>
        <authorList>
            <consortium name="DOE Joint Genome Institute"/>
            <person name="Mondo S.J."/>
            <person name="Dannebaum R.O."/>
            <person name="Kuo R.C."/>
            <person name="Labutti K."/>
            <person name="Haridas S."/>
            <person name="Kuo A."/>
            <person name="Salamov A."/>
            <person name="Ahrendt S.R."/>
            <person name="Lipzen A."/>
            <person name="Sullivan W."/>
            <person name="Andreopoulos W.B."/>
            <person name="Clum A."/>
            <person name="Lindquist E."/>
            <person name="Daum C."/>
            <person name="Ramamoorthy G.K."/>
            <person name="Gryganskyi A."/>
            <person name="Culley D."/>
            <person name="Magnuson J.K."/>
            <person name="James T.Y."/>
            <person name="O'Malley M.A."/>
            <person name="Stajich J.E."/>
            <person name="Spatafora J.W."/>
            <person name="Visel A."/>
            <person name="Grigoriev I.V."/>
        </authorList>
    </citation>
    <scope>NUCLEOTIDE SEQUENCE [LARGE SCALE GENOMIC DNA]</scope>
    <source>
        <strain evidence="2 3">NRRL 1336</strain>
    </source>
</reference>
<organism evidence="2 3">
    <name type="scientific">Absidia repens</name>
    <dbReference type="NCBI Taxonomy" id="90262"/>
    <lineage>
        <taxon>Eukaryota</taxon>
        <taxon>Fungi</taxon>
        <taxon>Fungi incertae sedis</taxon>
        <taxon>Mucoromycota</taxon>
        <taxon>Mucoromycotina</taxon>
        <taxon>Mucoromycetes</taxon>
        <taxon>Mucorales</taxon>
        <taxon>Cunninghamellaceae</taxon>
        <taxon>Absidia</taxon>
    </lineage>
</organism>
<protein>
    <submittedName>
        <fullName evidence="2">Uncharacterized protein</fullName>
    </submittedName>
</protein>
<keyword evidence="3" id="KW-1185">Reference proteome</keyword>
<dbReference type="Proteomes" id="UP000193560">
    <property type="component" value="Unassembled WGS sequence"/>
</dbReference>
<comment type="caution">
    <text evidence="2">The sequence shown here is derived from an EMBL/GenBank/DDBJ whole genome shotgun (WGS) entry which is preliminary data.</text>
</comment>
<dbReference type="AlphaFoldDB" id="A0A1X2HYH6"/>
<feature type="chain" id="PRO_5013049727" evidence="1">
    <location>
        <begin position="23"/>
        <end position="132"/>
    </location>
</feature>
<keyword evidence="1" id="KW-0732">Signal</keyword>
<dbReference type="EMBL" id="MCGE01000045">
    <property type="protein sequence ID" value="ORZ05273.1"/>
    <property type="molecule type" value="Genomic_DNA"/>
</dbReference>
<evidence type="ECO:0000313" key="3">
    <source>
        <dbReference type="Proteomes" id="UP000193560"/>
    </source>
</evidence>
<gene>
    <name evidence="2" type="ORF">BCR42DRAFT_428541</name>
</gene>
<evidence type="ECO:0000313" key="2">
    <source>
        <dbReference type="EMBL" id="ORZ05273.1"/>
    </source>
</evidence>
<sequence>MMRQLGISFLGLFLWAISVVHAQLPEFEAMGEPRIYVTVCTVGNNRCSYHFTVYQNNKFPSYYIDSADCNSAQSNGYTFTRAPDDKSFYVQSACSGMSVDTLPQYNILSYKNRDGGKCMPYIGPTCRRKTTA</sequence>
<accession>A0A1X2HYH6</accession>
<feature type="signal peptide" evidence="1">
    <location>
        <begin position="1"/>
        <end position="22"/>
    </location>
</feature>
<evidence type="ECO:0000256" key="1">
    <source>
        <dbReference type="SAM" id="SignalP"/>
    </source>
</evidence>
<proteinExistence type="predicted"/>
<name>A0A1X2HYH6_9FUNG</name>